<reference evidence="4 5" key="1">
    <citation type="journal article" date="2022" name="DNA Res.">
        <title>Genome analysis of five recently described species of the CUG-Ser clade uncovers Candida theae as a new hybrid lineage with pathogenic potential in the Candida parapsilosis species complex.</title>
        <authorList>
            <person name="Mixao V."/>
            <person name="Del Olmo V."/>
            <person name="Hegedusova E."/>
            <person name="Saus E."/>
            <person name="Pryszcz L."/>
            <person name="Cillingova A."/>
            <person name="Nosek J."/>
            <person name="Gabaldon T."/>
        </authorList>
    </citation>
    <scope>NUCLEOTIDE SEQUENCE [LARGE SCALE GENOMIC DNA]</scope>
    <source>
        <strain evidence="4 5">CBS 12239</strain>
    </source>
</reference>
<accession>A0AAD5BDT9</accession>
<proteinExistence type="predicted"/>
<evidence type="ECO:0000256" key="1">
    <source>
        <dbReference type="ARBA" id="ARBA00023242"/>
    </source>
</evidence>
<dbReference type="PROSITE" id="PS00463">
    <property type="entry name" value="ZN2_CY6_FUNGAL_1"/>
    <property type="match status" value="1"/>
</dbReference>
<dbReference type="SMART" id="SM00066">
    <property type="entry name" value="GAL4"/>
    <property type="match status" value="1"/>
</dbReference>
<feature type="domain" description="Zn(2)-C6 fungal-type" evidence="3">
    <location>
        <begin position="92"/>
        <end position="122"/>
    </location>
</feature>
<dbReference type="CDD" id="cd00067">
    <property type="entry name" value="GAL4"/>
    <property type="match status" value="1"/>
</dbReference>
<dbReference type="RefSeq" id="XP_051608435.1">
    <property type="nucleotide sequence ID" value="XM_051752373.1"/>
</dbReference>
<dbReference type="PANTHER" id="PTHR37534">
    <property type="entry name" value="TRANSCRIPTIONAL ACTIVATOR PROTEIN UGA3"/>
    <property type="match status" value="1"/>
</dbReference>
<organism evidence="4 5">
    <name type="scientific">Candida theae</name>
    <dbReference type="NCBI Taxonomy" id="1198502"/>
    <lineage>
        <taxon>Eukaryota</taxon>
        <taxon>Fungi</taxon>
        <taxon>Dikarya</taxon>
        <taxon>Ascomycota</taxon>
        <taxon>Saccharomycotina</taxon>
        <taxon>Pichiomycetes</taxon>
        <taxon>Debaryomycetaceae</taxon>
        <taxon>Candida/Lodderomyces clade</taxon>
        <taxon>Candida</taxon>
    </lineage>
</organism>
<keyword evidence="5" id="KW-1185">Reference proteome</keyword>
<keyword evidence="1" id="KW-0539">Nucleus</keyword>
<dbReference type="GO" id="GO:0000981">
    <property type="term" value="F:DNA-binding transcription factor activity, RNA polymerase II-specific"/>
    <property type="evidence" value="ECO:0007669"/>
    <property type="project" value="InterPro"/>
</dbReference>
<dbReference type="GO" id="GO:0008270">
    <property type="term" value="F:zinc ion binding"/>
    <property type="evidence" value="ECO:0007669"/>
    <property type="project" value="InterPro"/>
</dbReference>
<feature type="compositionally biased region" description="Polar residues" evidence="2">
    <location>
        <begin position="164"/>
        <end position="193"/>
    </location>
</feature>
<dbReference type="GeneID" id="76151057"/>
<sequence length="277" mass="29863">MFSIFDATSFANINRKHTPPETPLATLTSETAVADVTTTITSMNDANANAYTKGSKSSKITSTPGVSRHSDFKQKQVKQHNIIGTRFRSKTGCLNCRKRKKKCDETSPVCLACQVRNQECIWPDLSKKTGSKRAPKQSGSATKRALTAKSSAYSTTQSTASDSLKSLPTTPSGAASLSLSTKSPTPISSSASRTNLVTDPAWKYDTSLLSFDPALLITTLPISSTRDEIEGATFEKSRVQMLSQTVQSVSAGLVDFDNEHEDAMDDVGHLNMNVLLT</sequence>
<dbReference type="InterPro" id="IPR001138">
    <property type="entry name" value="Zn2Cys6_DnaBD"/>
</dbReference>
<dbReference type="Proteomes" id="UP001204833">
    <property type="component" value="Unassembled WGS sequence"/>
</dbReference>
<feature type="region of interest" description="Disordered" evidence="2">
    <location>
        <begin position="126"/>
        <end position="193"/>
    </location>
</feature>
<evidence type="ECO:0000313" key="5">
    <source>
        <dbReference type="Proteomes" id="UP001204833"/>
    </source>
</evidence>
<feature type="compositionally biased region" description="Low complexity" evidence="2">
    <location>
        <begin position="52"/>
        <end position="63"/>
    </location>
</feature>
<evidence type="ECO:0000256" key="2">
    <source>
        <dbReference type="SAM" id="MobiDB-lite"/>
    </source>
</evidence>
<feature type="region of interest" description="Disordered" evidence="2">
    <location>
        <begin position="51"/>
        <end position="77"/>
    </location>
</feature>
<protein>
    <recommendedName>
        <fullName evidence="3">Zn(2)-C6 fungal-type domain-containing protein</fullName>
    </recommendedName>
</protein>
<dbReference type="Pfam" id="PF00172">
    <property type="entry name" value="Zn_clus"/>
    <property type="match status" value="1"/>
</dbReference>
<dbReference type="EMBL" id="JAIHNG010000120">
    <property type="protein sequence ID" value="KAI5957732.1"/>
    <property type="molecule type" value="Genomic_DNA"/>
</dbReference>
<comment type="caution">
    <text evidence="4">The sequence shown here is derived from an EMBL/GenBank/DDBJ whole genome shotgun (WGS) entry which is preliminary data.</text>
</comment>
<dbReference type="SUPFAM" id="SSF57701">
    <property type="entry name" value="Zn2/Cys6 DNA-binding domain"/>
    <property type="match status" value="1"/>
</dbReference>
<dbReference type="InterPro" id="IPR036864">
    <property type="entry name" value="Zn2-C6_fun-type_DNA-bd_sf"/>
</dbReference>
<dbReference type="AlphaFoldDB" id="A0AAD5BDT9"/>
<name>A0AAD5BDT9_9ASCO</name>
<evidence type="ECO:0000259" key="3">
    <source>
        <dbReference type="PROSITE" id="PS50048"/>
    </source>
</evidence>
<dbReference type="PANTHER" id="PTHR37534:SF46">
    <property type="entry name" value="ZN(II)2CYS6 TRANSCRIPTION FACTOR (EUROFUNG)"/>
    <property type="match status" value="1"/>
</dbReference>
<evidence type="ECO:0000313" key="4">
    <source>
        <dbReference type="EMBL" id="KAI5957732.1"/>
    </source>
</evidence>
<feature type="compositionally biased region" description="Low complexity" evidence="2">
    <location>
        <begin position="147"/>
        <end position="163"/>
    </location>
</feature>
<gene>
    <name evidence="4" type="ORF">KGF57_002998</name>
</gene>
<dbReference type="PROSITE" id="PS50048">
    <property type="entry name" value="ZN2_CY6_FUNGAL_2"/>
    <property type="match status" value="1"/>
</dbReference>
<dbReference type="Gene3D" id="4.10.240.10">
    <property type="entry name" value="Zn(2)-C6 fungal-type DNA-binding domain"/>
    <property type="match status" value="1"/>
</dbReference>